<dbReference type="EMBL" id="JAFLCK010000021">
    <property type="protein sequence ID" value="MBN8661532.1"/>
    <property type="molecule type" value="Genomic_DNA"/>
</dbReference>
<proteinExistence type="predicted"/>
<protein>
    <submittedName>
        <fullName evidence="2">Uncharacterized protein</fullName>
    </submittedName>
</protein>
<feature type="region of interest" description="Disordered" evidence="1">
    <location>
        <begin position="1"/>
        <end position="24"/>
    </location>
</feature>
<reference evidence="2" key="1">
    <citation type="submission" date="2021-02" db="EMBL/GenBank/DDBJ databases">
        <title>Genome-Resolved Metagenomics of a Microbial Community Performing Photosynthetic Biological Nutrient Removal.</title>
        <authorList>
            <person name="Mcdaniel E.A."/>
        </authorList>
    </citation>
    <scope>NUCLEOTIDE SEQUENCE</scope>
    <source>
        <strain evidence="2">UWPOB_OBS1</strain>
    </source>
</reference>
<name>A0A8J7PNV0_9BACT</name>
<gene>
    <name evidence="2" type="ORF">J0M35_14295</name>
</gene>
<evidence type="ECO:0000256" key="1">
    <source>
        <dbReference type="SAM" id="MobiDB-lite"/>
    </source>
</evidence>
<organism evidence="2 3">
    <name type="scientific">Candidatus Obscuribacter phosphatis</name>
    <dbReference type="NCBI Taxonomy" id="1906157"/>
    <lineage>
        <taxon>Bacteria</taxon>
        <taxon>Bacillati</taxon>
        <taxon>Candidatus Melainabacteria</taxon>
        <taxon>Candidatus Obscuribacterales</taxon>
        <taxon>Candidatus Obscuribacteraceae</taxon>
        <taxon>Candidatus Obscuribacter</taxon>
    </lineage>
</organism>
<accession>A0A8J7PNV0</accession>
<sequence length="273" mass="31527">MTWKESRVRDHSPVDNFETHRSDLPPVVDMADRNVNCQRDRACNNGNDRNRDVELYSRSSDGRPIIIHAQNVYLGGEQGYMGRGPNCFAANEAAFASQERAYLRSMQQRQFEREYGNYVEPRGCFNTGRCDDGRRYRPVYDRDDTYYSGDYSHGRRSNGFRDFMNDYVAPVLRAGIGVAAIKNLWDGRGAAIFNPGGWGNTWNSGWGNNGWDNGWGNNGWGNTWNSGWNNGYYNQDNGYYQQNNWWNRPQYRPVQNWRGGNRNNISIFANLGF</sequence>
<dbReference type="Proteomes" id="UP000664277">
    <property type="component" value="Unassembled WGS sequence"/>
</dbReference>
<evidence type="ECO:0000313" key="3">
    <source>
        <dbReference type="Proteomes" id="UP000664277"/>
    </source>
</evidence>
<evidence type="ECO:0000313" key="2">
    <source>
        <dbReference type="EMBL" id="MBN8661532.1"/>
    </source>
</evidence>
<feature type="compositionally biased region" description="Basic and acidic residues" evidence="1">
    <location>
        <begin position="1"/>
        <end position="23"/>
    </location>
</feature>
<comment type="caution">
    <text evidence="2">The sequence shown here is derived from an EMBL/GenBank/DDBJ whole genome shotgun (WGS) entry which is preliminary data.</text>
</comment>
<dbReference type="AlphaFoldDB" id="A0A8J7PNV0"/>